<name>A0ABR3SIT3_9PEZI</name>
<evidence type="ECO:0000313" key="2">
    <source>
        <dbReference type="Proteomes" id="UP001521116"/>
    </source>
</evidence>
<organism evidence="1 2">
    <name type="scientific">Neofusicoccum ribis</name>
    <dbReference type="NCBI Taxonomy" id="45134"/>
    <lineage>
        <taxon>Eukaryota</taxon>
        <taxon>Fungi</taxon>
        <taxon>Dikarya</taxon>
        <taxon>Ascomycota</taxon>
        <taxon>Pezizomycotina</taxon>
        <taxon>Dothideomycetes</taxon>
        <taxon>Dothideomycetes incertae sedis</taxon>
        <taxon>Botryosphaeriales</taxon>
        <taxon>Botryosphaeriaceae</taxon>
        <taxon>Neofusicoccum</taxon>
    </lineage>
</organism>
<proteinExistence type="predicted"/>
<dbReference type="Gene3D" id="2.60.40.2970">
    <property type="match status" value="1"/>
</dbReference>
<reference evidence="1 2" key="1">
    <citation type="submission" date="2024-02" db="EMBL/GenBank/DDBJ databases">
        <title>De novo assembly and annotation of 12 fungi associated with fruit tree decline syndrome in Ontario, Canada.</title>
        <authorList>
            <person name="Sulman M."/>
            <person name="Ellouze W."/>
            <person name="Ilyukhin E."/>
        </authorList>
    </citation>
    <scope>NUCLEOTIDE SEQUENCE [LARGE SCALE GENOMIC DNA]</scope>
    <source>
        <strain evidence="1 2">M1-105</strain>
    </source>
</reference>
<comment type="caution">
    <text evidence="1">The sequence shown here is derived from an EMBL/GenBank/DDBJ whole genome shotgun (WGS) entry which is preliminary data.</text>
</comment>
<keyword evidence="2" id="KW-1185">Reference proteome</keyword>
<sequence>MPPAAAAPANPLTHLRVSLRQTSTSPPTLTARVTNTHPSTPLTLLTWDTPLDPLALRLGLATVTFGAADEALAIPVVQVRRKLPPAADAVVVVEPAGGWAEQEFVLEEPVLDVGRIRGVGGRARVGLSGRWAKVWEGREMGMGEGEALSGEWEVGPVEVVV</sequence>
<protein>
    <submittedName>
        <fullName evidence="1">Uncharacterized protein</fullName>
    </submittedName>
</protein>
<evidence type="ECO:0000313" key="1">
    <source>
        <dbReference type="EMBL" id="KAL1621378.1"/>
    </source>
</evidence>
<dbReference type="EMBL" id="JAJVDC020000151">
    <property type="protein sequence ID" value="KAL1621378.1"/>
    <property type="molecule type" value="Genomic_DNA"/>
</dbReference>
<gene>
    <name evidence="1" type="ORF">SLS56_009211</name>
</gene>
<dbReference type="Proteomes" id="UP001521116">
    <property type="component" value="Unassembled WGS sequence"/>
</dbReference>
<accession>A0ABR3SIT3</accession>